<evidence type="ECO:0000256" key="1">
    <source>
        <dbReference type="ARBA" id="ARBA00007807"/>
    </source>
</evidence>
<evidence type="ECO:0000313" key="4">
    <source>
        <dbReference type="EMBL" id="BAL22162.1"/>
    </source>
</evidence>
<proteinExistence type="inferred from homology"/>
<protein>
    <submittedName>
        <fullName evidence="4">Lipoprotein</fullName>
    </submittedName>
</protein>
<keyword evidence="4" id="KW-0449">Lipoprotein</keyword>
<comment type="similarity">
    <text evidence="1">Belongs to the MG067/MG068/MG395 family.</text>
</comment>
<evidence type="ECO:0000259" key="3">
    <source>
        <dbReference type="Pfam" id="PF01732"/>
    </source>
</evidence>
<evidence type="ECO:0000256" key="2">
    <source>
        <dbReference type="SAM" id="MobiDB-lite"/>
    </source>
</evidence>
<dbReference type="PRINTS" id="PR00840">
    <property type="entry name" value="Y06768FAMILY"/>
</dbReference>
<dbReference type="AlphaFoldDB" id="A0AB33HV32"/>
<dbReference type="EMBL" id="AP012303">
    <property type="protein sequence ID" value="BAL22162.1"/>
    <property type="molecule type" value="Genomic_DNA"/>
</dbReference>
<sequence length="346" mass="39556">MPNNAQAFVNVQTTVIPKTAFTAHDFVNYTLPKDKKKQNDTENKKKQPKDGENDKQKEQAETQPFEWIQQKDADDKKESNTANTSDSLAYADFAVLELTLFLDNPVDKKVFDHFIQPAIKTYEQLGNSLKLFAKPTLTELKNHRYYLSGYPFLENKVNVLSVNQIKKDTSTETTINGQTVQQSNHEQPLIVRSTIAKPTLIRNQGDDFNGSNWVWNYDNSRVFRFEQTFQSRNYQQYGKGFVLDNAGFTSGASGALVLNDKHQITGIYFASTSNTTTAWGVAQLLRWKANGHNNDGTNTVAYDLIFGNKDTKKYYAQFAKQHKTHLFEQIKQSNDQQFTFVKNQKS</sequence>
<dbReference type="Pfam" id="PF01732">
    <property type="entry name" value="Mycop_pep_DUF31"/>
    <property type="match status" value="1"/>
</dbReference>
<name>A0AB33HV32_MYCPM</name>
<feature type="domain" description="DUF31" evidence="3">
    <location>
        <begin position="3"/>
        <end position="270"/>
    </location>
</feature>
<dbReference type="KEGG" id="mpm:MPNA5830"/>
<accession>A0AB33HV32</accession>
<dbReference type="Proteomes" id="UP000007105">
    <property type="component" value="Chromosome"/>
</dbReference>
<organism evidence="4 5">
    <name type="scientific">Mycoplasmoides pneumoniae 309</name>
    <dbReference type="NCBI Taxonomy" id="1112856"/>
    <lineage>
        <taxon>Bacteria</taxon>
        <taxon>Bacillati</taxon>
        <taxon>Mycoplasmatota</taxon>
        <taxon>Mycoplasmoidales</taxon>
        <taxon>Mycoplasmoidaceae</taxon>
        <taxon>Mycoplasmoides</taxon>
    </lineage>
</organism>
<feature type="compositionally biased region" description="Basic and acidic residues" evidence="2">
    <location>
        <begin position="69"/>
        <end position="79"/>
    </location>
</feature>
<dbReference type="InterPro" id="IPR022382">
    <property type="entry name" value="Mycoplasma_peptidase_DUF31"/>
</dbReference>
<feature type="region of interest" description="Disordered" evidence="2">
    <location>
        <begin position="32"/>
        <end position="82"/>
    </location>
</feature>
<gene>
    <name evidence="4" type="ORF">MPNA5830</name>
</gene>
<feature type="compositionally biased region" description="Basic and acidic residues" evidence="2">
    <location>
        <begin position="37"/>
        <end position="60"/>
    </location>
</feature>
<dbReference type="InterPro" id="IPR022381">
    <property type="entry name" value="Uncharacterised_MG067"/>
</dbReference>
<evidence type="ECO:0000313" key="5">
    <source>
        <dbReference type="Proteomes" id="UP000007105"/>
    </source>
</evidence>
<reference evidence="5" key="1">
    <citation type="journal article" date="2012" name="J. Bacteriol.">
        <title>Complete genome sequence of Mycoplasma pneumoniae type 2a strain 309, isolated in Japan.</title>
        <authorList>
            <person name="Kenri T."/>
            <person name="Horino A."/>
            <person name="Matsui M."/>
            <person name="Sasaki Y."/>
            <person name="Suzuki S."/>
            <person name="Narita M."/>
            <person name="Ohya H."/>
            <person name="Okazaki N."/>
            <person name="Shibayama K."/>
        </authorList>
    </citation>
    <scope>NUCLEOTIDE SEQUENCE [LARGE SCALE GENOMIC DNA]</scope>
    <source>
        <strain evidence="5">309</strain>
    </source>
</reference>